<gene>
    <name evidence="2" type="ORF">POL25_22645</name>
</gene>
<sequence length="306" mass="33709">MAALQFVMRNHPQELAPAGARPALRRDTFAPMRAQDAGQGDLHDKTRAALHEFFGRGEAFVRQLIAENERLRGELNEAQPDRPARPELTPGTVMEGLIGRIVELEKARGAAAEAGAPAPAGEVARLRDRLVQLEDENYHLASMYVAGLQFHASRTIGDVLQTTTEILLNFIGVGAFTLYLVDEERRVLFPIAREGGEMDELVEIEMDEASPAAQMVQRGRPWTRGDPAYASDDVIMYLPLVSGRRLVAVLRLEAFLAQKPGFEDNDYSLLSMISEHAGIAIESAWIRAHAKAVALQRQAVEHLLGS</sequence>
<accession>A0ABT5E2U6</accession>
<dbReference type="SUPFAM" id="SSF55781">
    <property type="entry name" value="GAF domain-like"/>
    <property type="match status" value="1"/>
</dbReference>
<dbReference type="EMBL" id="JAQNDL010000002">
    <property type="protein sequence ID" value="MDC0719720.1"/>
    <property type="molecule type" value="Genomic_DNA"/>
</dbReference>
<dbReference type="RefSeq" id="WP_272088221.1">
    <property type="nucleotide sequence ID" value="NZ_JAQNDL010000002.1"/>
</dbReference>
<proteinExistence type="predicted"/>
<reference evidence="2 3" key="1">
    <citation type="submission" date="2022-11" db="EMBL/GenBank/DDBJ databases">
        <title>Minimal conservation of predation-associated metabolite biosynthetic gene clusters underscores biosynthetic potential of Myxococcota including descriptions for ten novel species: Archangium lansinium sp. nov., Myxococcus landrumus sp. nov., Nannocystis bai.</title>
        <authorList>
            <person name="Ahearne A."/>
            <person name="Stevens C."/>
            <person name="Dowd S."/>
        </authorList>
    </citation>
    <scope>NUCLEOTIDE SEQUENCE [LARGE SCALE GENOMIC DNA]</scope>
    <source>
        <strain evidence="2 3">BB15-2</strain>
    </source>
</reference>
<dbReference type="Gene3D" id="3.30.450.40">
    <property type="match status" value="1"/>
</dbReference>
<name>A0ABT5E2U6_9BACT</name>
<dbReference type="InterPro" id="IPR029016">
    <property type="entry name" value="GAF-like_dom_sf"/>
</dbReference>
<organism evidence="2 3">
    <name type="scientific">Nannocystis bainbridge</name>
    <dbReference type="NCBI Taxonomy" id="2995303"/>
    <lineage>
        <taxon>Bacteria</taxon>
        <taxon>Pseudomonadati</taxon>
        <taxon>Myxococcota</taxon>
        <taxon>Polyangia</taxon>
        <taxon>Nannocystales</taxon>
        <taxon>Nannocystaceae</taxon>
        <taxon>Nannocystis</taxon>
    </lineage>
</organism>
<protein>
    <submittedName>
        <fullName evidence="2">GAF domain-containing protein</fullName>
    </submittedName>
</protein>
<feature type="domain" description="GAF" evidence="1">
    <location>
        <begin position="154"/>
        <end position="282"/>
    </location>
</feature>
<dbReference type="Pfam" id="PF13185">
    <property type="entry name" value="GAF_2"/>
    <property type="match status" value="1"/>
</dbReference>
<dbReference type="InterPro" id="IPR003018">
    <property type="entry name" value="GAF"/>
</dbReference>
<evidence type="ECO:0000313" key="2">
    <source>
        <dbReference type="EMBL" id="MDC0719720.1"/>
    </source>
</evidence>
<evidence type="ECO:0000259" key="1">
    <source>
        <dbReference type="Pfam" id="PF13185"/>
    </source>
</evidence>
<keyword evidence="3" id="KW-1185">Reference proteome</keyword>
<evidence type="ECO:0000313" key="3">
    <source>
        <dbReference type="Proteomes" id="UP001221686"/>
    </source>
</evidence>
<comment type="caution">
    <text evidence="2">The sequence shown here is derived from an EMBL/GenBank/DDBJ whole genome shotgun (WGS) entry which is preliminary data.</text>
</comment>
<dbReference type="Proteomes" id="UP001221686">
    <property type="component" value="Unassembled WGS sequence"/>
</dbReference>